<evidence type="ECO:0000256" key="4">
    <source>
        <dbReference type="ARBA" id="ARBA00022741"/>
    </source>
</evidence>
<dbReference type="SUPFAM" id="SSF52402">
    <property type="entry name" value="Adenine nucleotide alpha hydrolases-like"/>
    <property type="match status" value="1"/>
</dbReference>
<dbReference type="NCBIfam" id="TIGR01536">
    <property type="entry name" value="asn_synth_AEB"/>
    <property type="match status" value="1"/>
</dbReference>
<evidence type="ECO:0000256" key="2">
    <source>
        <dbReference type="ARBA" id="ARBA00005752"/>
    </source>
</evidence>
<organism evidence="12 13">
    <name type="scientific">Desulfomicrobium orale DSM 12838</name>
    <dbReference type="NCBI Taxonomy" id="888061"/>
    <lineage>
        <taxon>Bacteria</taxon>
        <taxon>Pseudomonadati</taxon>
        <taxon>Thermodesulfobacteriota</taxon>
        <taxon>Desulfovibrionia</taxon>
        <taxon>Desulfovibrionales</taxon>
        <taxon>Desulfomicrobiaceae</taxon>
        <taxon>Desulfomicrobium</taxon>
    </lineage>
</organism>
<dbReference type="Proteomes" id="UP000063964">
    <property type="component" value="Chromosome"/>
</dbReference>
<keyword evidence="8" id="KW-0061">Asparagine biosynthesis</keyword>
<keyword evidence="6 8" id="KW-0315">Glutamine amidotransferase</keyword>
<evidence type="ECO:0000256" key="8">
    <source>
        <dbReference type="PIRSR" id="PIRSR001589-1"/>
    </source>
</evidence>
<accession>A0A0X8JMZ6</accession>
<protein>
    <recommendedName>
        <fullName evidence="3">asparagine synthase (glutamine-hydrolyzing)</fullName>
        <ecNumber evidence="3">6.3.5.4</ecNumber>
    </recommendedName>
</protein>
<reference evidence="13" key="1">
    <citation type="submission" date="2016-02" db="EMBL/GenBank/DDBJ databases">
        <authorList>
            <person name="Holder M.E."/>
            <person name="Ajami N.J."/>
            <person name="Petrosino J.F."/>
        </authorList>
    </citation>
    <scope>NUCLEOTIDE SEQUENCE [LARGE SCALE GENOMIC DNA]</scope>
    <source>
        <strain evidence="13">DSM 12838</strain>
    </source>
</reference>
<evidence type="ECO:0000256" key="10">
    <source>
        <dbReference type="PIRSR" id="PIRSR001589-3"/>
    </source>
</evidence>
<proteinExistence type="inferred from homology"/>
<dbReference type="InterPro" id="IPR001962">
    <property type="entry name" value="Asn_synthase"/>
</dbReference>
<feature type="active site" description="For GATase activity" evidence="8">
    <location>
        <position position="2"/>
    </location>
</feature>
<feature type="binding site" evidence="9">
    <location>
        <position position="286"/>
    </location>
    <ligand>
        <name>ATP</name>
        <dbReference type="ChEBI" id="CHEBI:30616"/>
    </ligand>
</feature>
<dbReference type="PANTHER" id="PTHR43284:SF1">
    <property type="entry name" value="ASPARAGINE SYNTHETASE"/>
    <property type="match status" value="1"/>
</dbReference>
<dbReference type="InterPro" id="IPR017932">
    <property type="entry name" value="GATase_2_dom"/>
</dbReference>
<name>A0A0X8JMZ6_9BACT</name>
<evidence type="ECO:0000256" key="7">
    <source>
        <dbReference type="ARBA" id="ARBA00048741"/>
    </source>
</evidence>
<dbReference type="GO" id="GO:0006529">
    <property type="term" value="P:asparagine biosynthetic process"/>
    <property type="evidence" value="ECO:0007669"/>
    <property type="project" value="UniProtKB-KW"/>
</dbReference>
<dbReference type="InterPro" id="IPR033738">
    <property type="entry name" value="AsnB_N"/>
</dbReference>
<dbReference type="EC" id="6.3.5.4" evidence="3"/>
<comment type="pathway">
    <text evidence="1">Amino-acid biosynthesis; L-asparagine biosynthesis; L-asparagine from L-aspartate (L-Gln route): step 1/1.</text>
</comment>
<comment type="similarity">
    <text evidence="2">Belongs to the asparagine synthetase family.</text>
</comment>
<dbReference type="RefSeq" id="WP_066601818.1">
    <property type="nucleotide sequence ID" value="NZ_CP014230.1"/>
</dbReference>
<evidence type="ECO:0000256" key="9">
    <source>
        <dbReference type="PIRSR" id="PIRSR001589-2"/>
    </source>
</evidence>
<dbReference type="AlphaFoldDB" id="A0A0X8JMZ6"/>
<dbReference type="CDD" id="cd01991">
    <property type="entry name" value="Asn_synthase_B_C"/>
    <property type="match status" value="1"/>
</dbReference>
<evidence type="ECO:0000313" key="12">
    <source>
        <dbReference type="EMBL" id="AMD91757.1"/>
    </source>
</evidence>
<dbReference type="EMBL" id="CP014230">
    <property type="protein sequence ID" value="AMD91757.1"/>
    <property type="molecule type" value="Genomic_DNA"/>
</dbReference>
<evidence type="ECO:0000256" key="5">
    <source>
        <dbReference type="ARBA" id="ARBA00022840"/>
    </source>
</evidence>
<feature type="domain" description="Glutamine amidotransferase type-2" evidence="11">
    <location>
        <begin position="2"/>
        <end position="210"/>
    </location>
</feature>
<dbReference type="PIRSF" id="PIRSF001589">
    <property type="entry name" value="Asn_synthetase_glu-h"/>
    <property type="match status" value="1"/>
</dbReference>
<dbReference type="InterPro" id="IPR006426">
    <property type="entry name" value="Asn_synth_AEB"/>
</dbReference>
<dbReference type="GO" id="GO:0005524">
    <property type="term" value="F:ATP binding"/>
    <property type="evidence" value="ECO:0007669"/>
    <property type="project" value="UniProtKB-KW"/>
</dbReference>
<keyword evidence="5 9" id="KW-0067">ATP-binding</keyword>
<dbReference type="GO" id="GO:0005829">
    <property type="term" value="C:cytosol"/>
    <property type="evidence" value="ECO:0007669"/>
    <property type="project" value="TreeGrafter"/>
</dbReference>
<keyword evidence="4 9" id="KW-0547">Nucleotide-binding</keyword>
<evidence type="ECO:0000256" key="3">
    <source>
        <dbReference type="ARBA" id="ARBA00012737"/>
    </source>
</evidence>
<dbReference type="GO" id="GO:0004066">
    <property type="term" value="F:asparagine synthase (glutamine-hydrolyzing) activity"/>
    <property type="evidence" value="ECO:0007669"/>
    <property type="project" value="UniProtKB-EC"/>
</dbReference>
<dbReference type="InterPro" id="IPR051786">
    <property type="entry name" value="ASN_synthetase/amidase"/>
</dbReference>
<dbReference type="Gene3D" id="3.60.20.10">
    <property type="entry name" value="Glutamine Phosphoribosylpyrophosphate, subunit 1, domain 1"/>
    <property type="match status" value="1"/>
</dbReference>
<gene>
    <name evidence="12" type="ORF">AXF15_00575</name>
</gene>
<dbReference type="OrthoDB" id="9763290at2"/>
<keyword evidence="8" id="KW-0028">Amino-acid biosynthesis</keyword>
<dbReference type="InterPro" id="IPR029055">
    <property type="entry name" value="Ntn_hydrolases_N"/>
</dbReference>
<dbReference type="KEGG" id="doa:AXF15_00575"/>
<dbReference type="CDD" id="cd00712">
    <property type="entry name" value="AsnB"/>
    <property type="match status" value="1"/>
</dbReference>
<dbReference type="Pfam" id="PF13537">
    <property type="entry name" value="GATase_7"/>
    <property type="match status" value="1"/>
</dbReference>
<evidence type="ECO:0000256" key="1">
    <source>
        <dbReference type="ARBA" id="ARBA00005187"/>
    </source>
</evidence>
<sequence length="619" mass="68551">MCGICGIKSGQADPDVLERMIRALHHRGPDSSGRYHGTGYMAGMRRLAVNDLYSGDQPLHNSRKNAVLFYNGEIYNSPKLRRDLEGRGFSFRTRSDGEAICHLFDLHGEELFSCLDGMFACALWVEDEKKLILARDPAGEKPLYYAHLPGGGLAFASEMKSLLKIPELPGGLDHQALWDFPTFLWIPEPSTAFAAIKSLPRGHILVADAAGVRIRPYACRVAPAPDAAKLGEAERIEAVRAAVTRAVHSRLLSDVPVGAFLSGGLDSSIVTTLAVERLTRLDTFTIAFDNIKDPYHGMADESEQALATARALGTRHHLLKATADMFRWLLPKFCDKADQPFAVSSGLGVLAISGLAREKGVKVLLTGDGADEAFGGYSWYPFLPHADRTFPAAVPDRPVSFQNTGLSVEERLGALAAMSGPERALAWHYYAAEEEKAALFAADPFRDARSSVRHFSAFRATAWDTPDYIRHDRKFYFPFEMLAKADRMTMANSVEGRVPFAAPEVQKLAARLPFSDMVRDGELKWILRRAFADKLPAGVADRKKHGFNVPVDHWLKNEWADLLDAAFSPSSSLSRHGFLAKGAGKTALRLRDDPERLNGHTLFAFIMLDLWLTRMQEWR</sequence>
<feature type="binding site" evidence="9">
    <location>
        <position position="96"/>
    </location>
    <ligand>
        <name>L-glutamine</name>
        <dbReference type="ChEBI" id="CHEBI:58359"/>
    </ligand>
</feature>
<dbReference type="InterPro" id="IPR014729">
    <property type="entry name" value="Rossmann-like_a/b/a_fold"/>
</dbReference>
<dbReference type="Gene3D" id="3.40.50.620">
    <property type="entry name" value="HUPs"/>
    <property type="match status" value="1"/>
</dbReference>
<feature type="site" description="Important for beta-aspartyl-AMP intermediate formation" evidence="10">
    <location>
        <position position="368"/>
    </location>
</feature>
<dbReference type="STRING" id="888061.AXF15_00575"/>
<evidence type="ECO:0000256" key="6">
    <source>
        <dbReference type="ARBA" id="ARBA00022962"/>
    </source>
</evidence>
<dbReference type="PANTHER" id="PTHR43284">
    <property type="entry name" value="ASPARAGINE SYNTHETASE (GLUTAMINE-HYDROLYZING)"/>
    <property type="match status" value="1"/>
</dbReference>
<evidence type="ECO:0000259" key="11">
    <source>
        <dbReference type="PROSITE" id="PS51278"/>
    </source>
</evidence>
<keyword evidence="13" id="KW-1185">Reference proteome</keyword>
<evidence type="ECO:0000313" key="13">
    <source>
        <dbReference type="Proteomes" id="UP000063964"/>
    </source>
</evidence>
<comment type="catalytic activity">
    <reaction evidence="7">
        <text>L-aspartate + L-glutamine + ATP + H2O = L-asparagine + L-glutamate + AMP + diphosphate + H(+)</text>
        <dbReference type="Rhea" id="RHEA:12228"/>
        <dbReference type="ChEBI" id="CHEBI:15377"/>
        <dbReference type="ChEBI" id="CHEBI:15378"/>
        <dbReference type="ChEBI" id="CHEBI:29985"/>
        <dbReference type="ChEBI" id="CHEBI:29991"/>
        <dbReference type="ChEBI" id="CHEBI:30616"/>
        <dbReference type="ChEBI" id="CHEBI:33019"/>
        <dbReference type="ChEBI" id="CHEBI:58048"/>
        <dbReference type="ChEBI" id="CHEBI:58359"/>
        <dbReference type="ChEBI" id="CHEBI:456215"/>
        <dbReference type="EC" id="6.3.5.4"/>
    </reaction>
</comment>
<dbReference type="PROSITE" id="PS51278">
    <property type="entry name" value="GATASE_TYPE_2"/>
    <property type="match status" value="1"/>
</dbReference>
<dbReference type="Pfam" id="PF00733">
    <property type="entry name" value="Asn_synthase"/>
    <property type="match status" value="1"/>
</dbReference>
<dbReference type="SUPFAM" id="SSF56235">
    <property type="entry name" value="N-terminal nucleophile aminohydrolases (Ntn hydrolases)"/>
    <property type="match status" value="1"/>
</dbReference>